<sequence length="704" mass="81985">MASLRRALAAIKERETLDSKWAEVPEWLASYHSSIRRYECFPRLEDEDSSSDDEVEPPSGPAQVHTTRRFRTFIDVPLDVFHEIVSYLAVADLLSVSKTCKPFCQMLMSVSSKTLWKTALNRIEGLPPCPGFVMSVKAKYLTATALRQAYTSLFLGLRVCRSVPSLAFVMIMLKRDVNALVDEIKSIGAPISSPAIEKWREHKIKAINARREFTIELIKYIEKTELEWSHEAFTIWCAREQEIKERLMKDGWTLRGMGFRSFSWDRLVRKPKPLTDGAWRKLYPKLVSLLKASREEMKNSRSRDLIRILKDMYPKDESRLLVSVIVHGSHSQSDYDETRRRLGYLPSQKDFWKVYMPFPSPAEALTIPVIKEQIEEDISDEELRQNLVNLKKEVDQNLVDWRMRVHQNLFKIWNEEREEFPIDLEAMNNHALGISGLTSCSSNQDNLLSSVLPEFTLKFIRQDGETTQDIRELPEDLQLLLRADVFFKTFQENDPCVGRHTYPKVVSQFNSRYLLEDQWVLKTLKCDHEASTVARALLKWIGRPNATSAEMRALGTTFQCGRCRYINTWENFIYHYTTEILNWRIGKQKLEELGSTHTIFNRTHDLDSTNGAFFKFIPPNGERYKCLNESPEPVLCKICQELGIHASYQWDRYHTSGPSDISDHLRNVHNIRYPIMGDHFEDPRAWYMFETGDTDEDEHETNDD</sequence>
<dbReference type="SUPFAM" id="SSF81383">
    <property type="entry name" value="F-box domain"/>
    <property type="match status" value="1"/>
</dbReference>
<proteinExistence type="predicted"/>
<dbReference type="OrthoDB" id="2322499at2759"/>
<evidence type="ECO:0000313" key="3">
    <source>
        <dbReference type="Proteomes" id="UP000383932"/>
    </source>
</evidence>
<dbReference type="InterPro" id="IPR036047">
    <property type="entry name" value="F-box-like_dom_sf"/>
</dbReference>
<reference evidence="2 3" key="1">
    <citation type="journal article" date="2019" name="Fungal Biol. Biotechnol.">
        <title>Draft genome sequence of fastidious pathogen Ceratobasidium theobromae, which causes vascular-streak dieback in Theobroma cacao.</title>
        <authorList>
            <person name="Ali S.S."/>
            <person name="Asman A."/>
            <person name="Shao J."/>
            <person name="Firmansyah A.P."/>
            <person name="Susilo A.W."/>
            <person name="Rosmana A."/>
            <person name="McMahon P."/>
            <person name="Junaid M."/>
            <person name="Guest D."/>
            <person name="Kheng T.Y."/>
            <person name="Meinhardt L.W."/>
            <person name="Bailey B.A."/>
        </authorList>
    </citation>
    <scope>NUCLEOTIDE SEQUENCE [LARGE SCALE GENOMIC DNA]</scope>
    <source>
        <strain evidence="2 3">CT2</strain>
    </source>
</reference>
<gene>
    <name evidence="2" type="ORF">CTheo_7013</name>
</gene>
<keyword evidence="3" id="KW-1185">Reference proteome</keyword>
<accession>A0A5N5QDL6</accession>
<dbReference type="Pfam" id="PF00646">
    <property type="entry name" value="F-box"/>
    <property type="match status" value="1"/>
</dbReference>
<organism evidence="2 3">
    <name type="scientific">Ceratobasidium theobromae</name>
    <dbReference type="NCBI Taxonomy" id="1582974"/>
    <lineage>
        <taxon>Eukaryota</taxon>
        <taxon>Fungi</taxon>
        <taxon>Dikarya</taxon>
        <taxon>Basidiomycota</taxon>
        <taxon>Agaricomycotina</taxon>
        <taxon>Agaricomycetes</taxon>
        <taxon>Cantharellales</taxon>
        <taxon>Ceratobasidiaceae</taxon>
        <taxon>Ceratobasidium</taxon>
    </lineage>
</organism>
<name>A0A5N5QDL6_9AGAM</name>
<comment type="caution">
    <text evidence="2">The sequence shown here is derived from an EMBL/GenBank/DDBJ whole genome shotgun (WGS) entry which is preliminary data.</text>
</comment>
<dbReference type="Proteomes" id="UP000383932">
    <property type="component" value="Unassembled WGS sequence"/>
</dbReference>
<dbReference type="PROSITE" id="PS50181">
    <property type="entry name" value="FBOX"/>
    <property type="match status" value="1"/>
</dbReference>
<dbReference type="InterPro" id="IPR001810">
    <property type="entry name" value="F-box_dom"/>
</dbReference>
<dbReference type="Gene3D" id="1.20.1280.50">
    <property type="match status" value="1"/>
</dbReference>
<protein>
    <recommendedName>
        <fullName evidence="1">F-box domain-containing protein</fullName>
    </recommendedName>
</protein>
<dbReference type="EMBL" id="SSOP01000256">
    <property type="protein sequence ID" value="KAB5589538.1"/>
    <property type="molecule type" value="Genomic_DNA"/>
</dbReference>
<dbReference type="AlphaFoldDB" id="A0A5N5QDL6"/>
<evidence type="ECO:0000313" key="2">
    <source>
        <dbReference type="EMBL" id="KAB5589538.1"/>
    </source>
</evidence>
<evidence type="ECO:0000259" key="1">
    <source>
        <dbReference type="PROSITE" id="PS50181"/>
    </source>
</evidence>
<feature type="domain" description="F-box" evidence="1">
    <location>
        <begin position="70"/>
        <end position="119"/>
    </location>
</feature>